<accession>A0ABX4EHV7</accession>
<feature type="non-terminal residue" evidence="1">
    <location>
        <position position="1"/>
    </location>
</feature>
<protein>
    <submittedName>
        <fullName evidence="1">Uncharacterized protein</fullName>
    </submittedName>
</protein>
<organism evidence="1 2">
    <name type="scientific">Segatella bryantii</name>
    <name type="common">Prevotella bryantii</name>
    <dbReference type="NCBI Taxonomy" id="77095"/>
    <lineage>
        <taxon>Bacteria</taxon>
        <taxon>Pseudomonadati</taxon>
        <taxon>Bacteroidota</taxon>
        <taxon>Bacteroidia</taxon>
        <taxon>Bacteroidales</taxon>
        <taxon>Prevotellaceae</taxon>
        <taxon>Segatella</taxon>
    </lineage>
</organism>
<evidence type="ECO:0000313" key="2">
    <source>
        <dbReference type="Proteomes" id="UP000216189"/>
    </source>
</evidence>
<gene>
    <name evidence="1" type="ORF">CIK91_08970</name>
</gene>
<dbReference type="Proteomes" id="UP000216189">
    <property type="component" value="Unassembled WGS sequence"/>
</dbReference>
<feature type="non-terminal residue" evidence="1">
    <location>
        <position position="104"/>
    </location>
</feature>
<dbReference type="EMBL" id="NPJF01000042">
    <property type="protein sequence ID" value="OYP54594.1"/>
    <property type="molecule type" value="Genomic_DNA"/>
</dbReference>
<proteinExistence type="predicted"/>
<comment type="caution">
    <text evidence="1">The sequence shown here is derived from an EMBL/GenBank/DDBJ whole genome shotgun (WGS) entry which is preliminary data.</text>
</comment>
<keyword evidence="2" id="KW-1185">Reference proteome</keyword>
<name>A0ABX4EHV7_SEGBR</name>
<sequence>GEVTFNNMAVIQVDNNGTTVSVKTAKAGMAQYNYVKPVMPDMNKFAILTELYNAIGDDVWTGYGTQTGVISYSKGTEPNEFKATFMGGTYAIDVPFGDIITASK</sequence>
<evidence type="ECO:0000313" key="1">
    <source>
        <dbReference type="EMBL" id="OYP54594.1"/>
    </source>
</evidence>
<reference evidence="1 2" key="1">
    <citation type="submission" date="2017-08" db="EMBL/GenBank/DDBJ databases">
        <title>Comparative genomics of non-oral Prevotella species.</title>
        <authorList>
            <person name="Accetto T."/>
            <person name="Nograsek B."/>
            <person name="Avgustin G."/>
        </authorList>
    </citation>
    <scope>NUCLEOTIDE SEQUENCE [LARGE SCALE GENOMIC DNA]</scope>
    <source>
        <strain evidence="1 2">TC1-1</strain>
    </source>
</reference>